<feature type="region of interest" description="Disordered" evidence="1">
    <location>
        <begin position="420"/>
        <end position="469"/>
    </location>
</feature>
<dbReference type="KEGG" id="lcn:C270_08631"/>
<evidence type="ECO:0000259" key="2">
    <source>
        <dbReference type="Pfam" id="PF06114"/>
    </source>
</evidence>
<evidence type="ECO:0000256" key="1">
    <source>
        <dbReference type="SAM" id="MobiDB-lite"/>
    </source>
</evidence>
<dbReference type="InterPro" id="IPR013610">
    <property type="entry name" value="ArdC_N"/>
</dbReference>
<dbReference type="Proteomes" id="UP000006299">
    <property type="component" value="Plasmid pKLC4"/>
</dbReference>
<feature type="compositionally biased region" description="Polar residues" evidence="1">
    <location>
        <begin position="424"/>
        <end position="457"/>
    </location>
</feature>
<dbReference type="PATRIC" id="fig|1229758.3.peg.1690"/>
<proteinExistence type="predicted"/>
<keyword evidence="5" id="KW-1185">Reference proteome</keyword>
<reference evidence="4 5" key="1">
    <citation type="journal article" date="2012" name="J. Bacteriol.">
        <title>Complete genome sequence of Leuconostoc carnosum strain JB16, isolated from Kimchi.</title>
        <authorList>
            <person name="Jung J.Y."/>
            <person name="Lee S.H."/>
            <person name="Jeon C.O."/>
        </authorList>
    </citation>
    <scope>NUCLEOTIDE SEQUENCE [LARGE SCALE GENOMIC DNA]</scope>
    <source>
        <strain evidence="4 5">JB16</strain>
        <plasmid evidence="4 5">pKLC4</plasmid>
    </source>
</reference>
<dbReference type="Pfam" id="PF08401">
    <property type="entry name" value="ArdcN"/>
    <property type="match status" value="1"/>
</dbReference>
<dbReference type="GO" id="GO:0003697">
    <property type="term" value="F:single-stranded DNA binding"/>
    <property type="evidence" value="ECO:0007669"/>
    <property type="project" value="InterPro"/>
</dbReference>
<feature type="compositionally biased region" description="Polar residues" evidence="1">
    <location>
        <begin position="388"/>
        <end position="398"/>
    </location>
</feature>
<sequence length="469" mass="53959">MPTKEEAEEWKKQLVDNAEQQILNLTDSDKFKNYLNTVAKFHRYSARNIDLIYSQNPEATQIAGFKQWKNDFNRSVNKGEKSIRISAPIIKKLTPEEQQRLNTTEERAIVGYRYIPVFDIEQTHGAPVPNVNDFVKENLSDHKNVSNLYNELKNYLNENTDLKVSEQNLDAQKGVKGYFQPDTNEIVIGESQPDSALKLKTLYHEYAHSQLHGLTSEFRDRPREYKETQAEAVAYIAMQNIGVDTSEYSLGYVATWAQNKDVIHEALSEIQKVSNKVVDLSNELTEKLGLQQEKDNKITEKIEDIAKEKLVVKADNPVEAVKKLYNNNLQYAIQESYTLSDISEKEADYFRKTATWEDVADIEKSNNAIEALGHGYYADEYIERNDNNPHSANQSILKTNDPEHPTLSQQYKSLLNQLKEPDKNSQQTEKQLKQVRQNISEQTQSELQSFAKNTPTLKQPKIEHDEPTI</sequence>
<dbReference type="Pfam" id="PF06114">
    <property type="entry name" value="Peptidase_M78"/>
    <property type="match status" value="1"/>
</dbReference>
<evidence type="ECO:0000313" key="5">
    <source>
        <dbReference type="Proteomes" id="UP000006299"/>
    </source>
</evidence>
<organism evidence="4 5">
    <name type="scientific">Leuconostoc carnosum (strain JB16)</name>
    <dbReference type="NCBI Taxonomy" id="1229758"/>
    <lineage>
        <taxon>Bacteria</taxon>
        <taxon>Bacillati</taxon>
        <taxon>Bacillota</taxon>
        <taxon>Bacilli</taxon>
        <taxon>Lactobacillales</taxon>
        <taxon>Lactobacillaceae</taxon>
        <taxon>Leuconostoc</taxon>
    </lineage>
</organism>
<protein>
    <submittedName>
        <fullName evidence="4">LtrC-like protein</fullName>
    </submittedName>
</protein>
<accession>K0DEY7</accession>
<geneLocation type="plasmid" evidence="4 5">
    <name>pKLC4</name>
</geneLocation>
<gene>
    <name evidence="4" type="ordered locus">C270_08631</name>
</gene>
<dbReference type="InterPro" id="IPR010359">
    <property type="entry name" value="IrrE_HExxH"/>
</dbReference>
<feature type="domain" description="IrrE N-terminal-like" evidence="2">
    <location>
        <begin position="158"/>
        <end position="235"/>
    </location>
</feature>
<feature type="domain" description="N-terminal" evidence="3">
    <location>
        <begin position="30"/>
        <end position="118"/>
    </location>
</feature>
<feature type="region of interest" description="Disordered" evidence="1">
    <location>
        <begin position="384"/>
        <end position="404"/>
    </location>
</feature>
<dbReference type="EMBL" id="CP003855">
    <property type="protein sequence ID" value="AFT82601.1"/>
    <property type="molecule type" value="Genomic_DNA"/>
</dbReference>
<evidence type="ECO:0000313" key="4">
    <source>
        <dbReference type="EMBL" id="AFT82601.1"/>
    </source>
</evidence>
<feature type="compositionally biased region" description="Basic and acidic residues" evidence="1">
    <location>
        <begin position="460"/>
        <end position="469"/>
    </location>
</feature>
<dbReference type="HOGENOM" id="CLU_012069_1_2_9"/>
<dbReference type="AlphaFoldDB" id="K0DEY7"/>
<evidence type="ECO:0000259" key="3">
    <source>
        <dbReference type="Pfam" id="PF08401"/>
    </source>
</evidence>
<keyword evidence="4" id="KW-0614">Plasmid</keyword>
<name>K0DEY7_LEUCJ</name>